<dbReference type="Gene3D" id="3.40.50.720">
    <property type="entry name" value="NAD(P)-binding Rossmann-like Domain"/>
    <property type="match status" value="2"/>
</dbReference>
<dbReference type="CDD" id="cd05301">
    <property type="entry name" value="GDH"/>
    <property type="match status" value="1"/>
</dbReference>
<dbReference type="SUPFAM" id="SSF52283">
    <property type="entry name" value="Formate/glycerate dehydrogenase catalytic domain-like"/>
    <property type="match status" value="1"/>
</dbReference>
<dbReference type="InterPro" id="IPR006140">
    <property type="entry name" value="D-isomer_DH_NAD-bd"/>
</dbReference>
<dbReference type="InterPro" id="IPR029753">
    <property type="entry name" value="D-isomer_DH_CS"/>
</dbReference>
<dbReference type="Pfam" id="PF02826">
    <property type="entry name" value="2-Hacid_dh_C"/>
    <property type="match status" value="1"/>
</dbReference>
<dbReference type="PROSITE" id="PS00671">
    <property type="entry name" value="D_2_HYDROXYACID_DH_3"/>
    <property type="match status" value="1"/>
</dbReference>
<evidence type="ECO:0000259" key="4">
    <source>
        <dbReference type="Pfam" id="PF00389"/>
    </source>
</evidence>
<evidence type="ECO:0000256" key="2">
    <source>
        <dbReference type="ARBA" id="ARBA00023002"/>
    </source>
</evidence>
<dbReference type="PANTHER" id="PTHR10996">
    <property type="entry name" value="2-HYDROXYACID DEHYDROGENASE-RELATED"/>
    <property type="match status" value="1"/>
</dbReference>
<evidence type="ECO:0000313" key="6">
    <source>
        <dbReference type="EMBL" id="GGJ62562.1"/>
    </source>
</evidence>
<dbReference type="InterPro" id="IPR006139">
    <property type="entry name" value="D-isomer_2_OHA_DH_cat_dom"/>
</dbReference>
<dbReference type="PANTHER" id="PTHR10996:SF283">
    <property type="entry name" value="GLYOXYLATE_HYDROXYPYRUVATE REDUCTASE B"/>
    <property type="match status" value="1"/>
</dbReference>
<gene>
    <name evidence="6" type="ORF">GCM10007111_25840</name>
</gene>
<protein>
    <submittedName>
        <fullName evidence="6">D-glycerate dehydrogenase</fullName>
    </submittedName>
</protein>
<proteinExistence type="inferred from homology"/>
<dbReference type="Proteomes" id="UP000634435">
    <property type="component" value="Unassembled WGS sequence"/>
</dbReference>
<reference evidence="7" key="1">
    <citation type="journal article" date="2019" name="Int. J. Syst. Evol. Microbiol.">
        <title>The Global Catalogue of Microorganisms (GCM) 10K type strain sequencing project: providing services to taxonomists for standard genome sequencing and annotation.</title>
        <authorList>
            <consortium name="The Broad Institute Genomics Platform"/>
            <consortium name="The Broad Institute Genome Sequencing Center for Infectious Disease"/>
            <person name="Wu L."/>
            <person name="Ma J."/>
        </authorList>
    </citation>
    <scope>NUCLEOTIDE SEQUENCE [LARGE SCALE GENOMIC DNA]</scope>
    <source>
        <strain evidence="7">JCM 30071</strain>
    </source>
</reference>
<dbReference type="InterPro" id="IPR029752">
    <property type="entry name" value="D-isomer_DH_CS1"/>
</dbReference>
<dbReference type="InterPro" id="IPR050223">
    <property type="entry name" value="D-isomer_2-hydroxyacid_DH"/>
</dbReference>
<dbReference type="EMBL" id="BMPN01000003">
    <property type="protein sequence ID" value="GGJ62562.1"/>
    <property type="molecule type" value="Genomic_DNA"/>
</dbReference>
<name>A0ABQ2DPQ7_9BACI</name>
<dbReference type="SUPFAM" id="SSF51735">
    <property type="entry name" value="NAD(P)-binding Rossmann-fold domains"/>
    <property type="match status" value="1"/>
</dbReference>
<dbReference type="Pfam" id="PF00389">
    <property type="entry name" value="2-Hacid_dh"/>
    <property type="match status" value="1"/>
</dbReference>
<feature type="domain" description="D-isomer specific 2-hydroxyacid dehydrogenase NAD-binding" evidence="5">
    <location>
        <begin position="111"/>
        <end position="289"/>
    </location>
</feature>
<evidence type="ECO:0000313" key="7">
    <source>
        <dbReference type="Proteomes" id="UP000634435"/>
    </source>
</evidence>
<accession>A0ABQ2DPQ7</accession>
<evidence type="ECO:0000256" key="1">
    <source>
        <dbReference type="ARBA" id="ARBA00005854"/>
    </source>
</evidence>
<organism evidence="6 7">
    <name type="scientific">Virgibacillus kapii</name>
    <dbReference type="NCBI Taxonomy" id="1638645"/>
    <lineage>
        <taxon>Bacteria</taxon>
        <taxon>Bacillati</taxon>
        <taxon>Bacillota</taxon>
        <taxon>Bacilli</taxon>
        <taxon>Bacillales</taxon>
        <taxon>Bacillaceae</taxon>
        <taxon>Virgibacillus</taxon>
    </lineage>
</organism>
<feature type="domain" description="D-isomer specific 2-hydroxyacid dehydrogenase catalytic" evidence="4">
    <location>
        <begin position="7"/>
        <end position="320"/>
    </location>
</feature>
<dbReference type="RefSeq" id="WP_188943370.1">
    <property type="nucleotide sequence ID" value="NZ_BMPN01000003.1"/>
</dbReference>
<comment type="caution">
    <text evidence="6">The sequence shown here is derived from an EMBL/GenBank/DDBJ whole genome shotgun (WGS) entry which is preliminary data.</text>
</comment>
<sequence length="321" mass="36021">MKKPLIYITRKIPNQFIAPYAEQFEFKCWEHENEPVPRSVLLEQVKEADALLCMLSEDVNEDLMKAAPHLKIIANLAVGFDNIDIAAAESRRIVVTNTPDVLTETTADLGFALLMATARRLIEASDFVRRNEWENWAPYLLAGTDIHQKTIGIVGMGRIGQAIARRAKGFGMDILYYNRSRKYQEEAELSARYVDFHTLLKQADFVISVVPLTKETAELFNAQAFQQMKNTGIFINISRGAVVNEEALIHALKTKQIMAAGLDVFAEEPIRSDHPLVNLDNVVALPHIGSASTETRTKMWKLCLENVIAVLEGEDPKTPIT</sequence>
<keyword evidence="2 3" id="KW-0560">Oxidoreductase</keyword>
<dbReference type="PROSITE" id="PS00065">
    <property type="entry name" value="D_2_HYDROXYACID_DH_1"/>
    <property type="match status" value="1"/>
</dbReference>
<evidence type="ECO:0000259" key="5">
    <source>
        <dbReference type="Pfam" id="PF02826"/>
    </source>
</evidence>
<evidence type="ECO:0000256" key="3">
    <source>
        <dbReference type="RuleBase" id="RU003719"/>
    </source>
</evidence>
<keyword evidence="7" id="KW-1185">Reference proteome</keyword>
<comment type="similarity">
    <text evidence="1 3">Belongs to the D-isomer specific 2-hydroxyacid dehydrogenase family.</text>
</comment>
<dbReference type="InterPro" id="IPR036291">
    <property type="entry name" value="NAD(P)-bd_dom_sf"/>
</dbReference>